<keyword evidence="5 6" id="KW-0012">Acyltransferase</keyword>
<evidence type="ECO:0000313" key="10">
    <source>
        <dbReference type="EMBL" id="GAA1751355.1"/>
    </source>
</evidence>
<dbReference type="PANTHER" id="PTHR43178:SF5">
    <property type="entry name" value="LIPOAMIDE ACYLTRANSFERASE COMPONENT OF BRANCHED-CHAIN ALPHA-KETO ACID DEHYDROGENASE COMPLEX, MITOCHONDRIAL"/>
    <property type="match status" value="1"/>
</dbReference>
<evidence type="ECO:0000256" key="5">
    <source>
        <dbReference type="ARBA" id="ARBA00023315"/>
    </source>
</evidence>
<feature type="compositionally biased region" description="Low complexity" evidence="7">
    <location>
        <begin position="129"/>
        <end position="143"/>
    </location>
</feature>
<dbReference type="EC" id="2.3.1.-" evidence="6"/>
<gene>
    <name evidence="10" type="ORF">GCM10009810_09610</name>
</gene>
<dbReference type="PROSITE" id="PS51826">
    <property type="entry name" value="PSBD"/>
    <property type="match status" value="1"/>
</dbReference>
<dbReference type="EMBL" id="BAAAPN010000025">
    <property type="protein sequence ID" value="GAA1751355.1"/>
    <property type="molecule type" value="Genomic_DNA"/>
</dbReference>
<keyword evidence="3 6" id="KW-0808">Transferase</keyword>
<evidence type="ECO:0000256" key="4">
    <source>
        <dbReference type="ARBA" id="ARBA00022823"/>
    </source>
</evidence>
<name>A0ABN2K9Q8_9MICO</name>
<dbReference type="Proteomes" id="UP001501475">
    <property type="component" value="Unassembled WGS sequence"/>
</dbReference>
<dbReference type="PANTHER" id="PTHR43178">
    <property type="entry name" value="DIHYDROLIPOAMIDE ACETYLTRANSFERASE COMPONENT OF PYRUVATE DEHYDROGENASE COMPLEX"/>
    <property type="match status" value="1"/>
</dbReference>
<dbReference type="Gene3D" id="2.40.50.100">
    <property type="match status" value="1"/>
</dbReference>
<dbReference type="PROSITE" id="PS50968">
    <property type="entry name" value="BIOTINYL_LIPOYL"/>
    <property type="match status" value="1"/>
</dbReference>
<dbReference type="InterPro" id="IPR000089">
    <property type="entry name" value="Biotin_lipoyl"/>
</dbReference>
<dbReference type="Pfam" id="PF00198">
    <property type="entry name" value="2-oxoacid_dh"/>
    <property type="match status" value="1"/>
</dbReference>
<evidence type="ECO:0000256" key="1">
    <source>
        <dbReference type="ARBA" id="ARBA00001938"/>
    </source>
</evidence>
<dbReference type="CDD" id="cd06849">
    <property type="entry name" value="lipoyl_domain"/>
    <property type="match status" value="1"/>
</dbReference>
<keyword evidence="4 6" id="KW-0450">Lipoyl</keyword>
<dbReference type="InterPro" id="IPR023213">
    <property type="entry name" value="CAT-like_dom_sf"/>
</dbReference>
<feature type="domain" description="Lipoyl-binding" evidence="8">
    <location>
        <begin position="1"/>
        <end position="76"/>
    </location>
</feature>
<feature type="compositionally biased region" description="Polar residues" evidence="7">
    <location>
        <begin position="116"/>
        <end position="128"/>
    </location>
</feature>
<dbReference type="Gene3D" id="4.10.320.10">
    <property type="entry name" value="E3-binding domain"/>
    <property type="match status" value="1"/>
</dbReference>
<dbReference type="SUPFAM" id="SSF47005">
    <property type="entry name" value="Peripheral subunit-binding domain of 2-oxo acid dehydrogenase complex"/>
    <property type="match status" value="1"/>
</dbReference>
<organism evidence="10 11">
    <name type="scientific">Nostocoides vanveenii</name>
    <dbReference type="NCBI Taxonomy" id="330835"/>
    <lineage>
        <taxon>Bacteria</taxon>
        <taxon>Bacillati</taxon>
        <taxon>Actinomycetota</taxon>
        <taxon>Actinomycetes</taxon>
        <taxon>Micrococcales</taxon>
        <taxon>Intrasporangiaceae</taxon>
        <taxon>Nostocoides</taxon>
    </lineage>
</organism>
<protein>
    <recommendedName>
        <fullName evidence="6">Dihydrolipoamide acetyltransferase component of pyruvate dehydrogenase complex</fullName>
        <ecNumber evidence="6">2.3.1.-</ecNumber>
    </recommendedName>
</protein>
<feature type="domain" description="Peripheral subunit-binding (PSBD)" evidence="9">
    <location>
        <begin position="233"/>
        <end position="270"/>
    </location>
</feature>
<dbReference type="InterPro" id="IPR001078">
    <property type="entry name" value="2-oxoacid_DH_actylTfrase"/>
</dbReference>
<evidence type="ECO:0000256" key="2">
    <source>
        <dbReference type="ARBA" id="ARBA00007317"/>
    </source>
</evidence>
<dbReference type="Gene3D" id="3.30.559.10">
    <property type="entry name" value="Chloramphenicol acetyltransferase-like domain"/>
    <property type="match status" value="1"/>
</dbReference>
<reference evidence="10 11" key="1">
    <citation type="journal article" date="2019" name="Int. J. Syst. Evol. Microbiol.">
        <title>The Global Catalogue of Microorganisms (GCM) 10K type strain sequencing project: providing services to taxonomists for standard genome sequencing and annotation.</title>
        <authorList>
            <consortium name="The Broad Institute Genomics Platform"/>
            <consortium name="The Broad Institute Genome Sequencing Center for Infectious Disease"/>
            <person name="Wu L."/>
            <person name="Ma J."/>
        </authorList>
    </citation>
    <scope>NUCLEOTIDE SEQUENCE [LARGE SCALE GENOMIC DNA]</scope>
    <source>
        <strain evidence="10 11">JCM 15591</strain>
    </source>
</reference>
<evidence type="ECO:0000259" key="8">
    <source>
        <dbReference type="PROSITE" id="PS50968"/>
    </source>
</evidence>
<comment type="similarity">
    <text evidence="2 6">Belongs to the 2-oxoacid dehydrogenase family.</text>
</comment>
<dbReference type="InterPro" id="IPR011053">
    <property type="entry name" value="Single_hybrid_motif"/>
</dbReference>
<evidence type="ECO:0000256" key="6">
    <source>
        <dbReference type="RuleBase" id="RU003423"/>
    </source>
</evidence>
<accession>A0ABN2K9Q8</accession>
<evidence type="ECO:0000256" key="3">
    <source>
        <dbReference type="ARBA" id="ARBA00022679"/>
    </source>
</evidence>
<keyword evidence="11" id="KW-1185">Reference proteome</keyword>
<dbReference type="Pfam" id="PF00364">
    <property type="entry name" value="Biotin_lipoyl"/>
    <property type="match status" value="1"/>
</dbReference>
<dbReference type="RefSeq" id="WP_344062874.1">
    <property type="nucleotide sequence ID" value="NZ_BAAAPN010000025.1"/>
</dbReference>
<dbReference type="InterPro" id="IPR050743">
    <property type="entry name" value="2-oxoacid_DH_E2_comp"/>
</dbReference>
<evidence type="ECO:0000313" key="11">
    <source>
        <dbReference type="Proteomes" id="UP001501475"/>
    </source>
</evidence>
<dbReference type="Pfam" id="PF02817">
    <property type="entry name" value="E3_binding"/>
    <property type="match status" value="1"/>
</dbReference>
<evidence type="ECO:0000256" key="7">
    <source>
        <dbReference type="SAM" id="MobiDB-lite"/>
    </source>
</evidence>
<sequence length="544" mass="56053">MREFKLPDPGEGLTEADLVTWRVAVGDTVKVNDIVVEVETAKSIVELPIPYAGVVAALLVDEGATVEVGTPIIVIDDGSGGSLPSGGGSAAAQGPGAAATGAAPTATPGAPEVRQSETVAGQSVTPQPAGSMDQAGSGAAAAPAKLERTPVLVGYGVKHTEAKRRPRRKAQLLQTVAHYPDEEPAVKQSVYADASSGVGELVAAHSTHVLRDRRPLTELTDHSPEVQARMRALAKPPVRKLAKDLGVDLVDIAGSGDGGVITREDVLAAAGGATDGAGAATSAATAAGAGTSGPRAENRGAATAYGNRGEERMPIKGVRKVTAAAMVGSAFTAPHVTEWVDVDVTATMELVERLKKDREFREVKVTPLLVLAKAMCVAVRRNPGVNATWDEAAQEIVVKHYVNLGIAAATPRGLLVPNVKDADLMTMRELAGAIGELTATAREGKTQPADMSGGTITITNIGVFGIDAGTPIINPGESAILAFGTIARKPWVVGSGADERIEPRWMTTLALSFDHRLVDGELGSRFLADVAAILADPARGLVWG</sequence>
<comment type="cofactor">
    <cofactor evidence="1 6">
        <name>(R)-lipoate</name>
        <dbReference type="ChEBI" id="CHEBI:83088"/>
    </cofactor>
</comment>
<dbReference type="SUPFAM" id="SSF52777">
    <property type="entry name" value="CoA-dependent acyltransferases"/>
    <property type="match status" value="1"/>
</dbReference>
<feature type="compositionally biased region" description="Low complexity" evidence="7">
    <location>
        <begin position="90"/>
        <end position="111"/>
    </location>
</feature>
<comment type="caution">
    <text evidence="10">The sequence shown here is derived from an EMBL/GenBank/DDBJ whole genome shotgun (WGS) entry which is preliminary data.</text>
</comment>
<dbReference type="SUPFAM" id="SSF51230">
    <property type="entry name" value="Single hybrid motif"/>
    <property type="match status" value="1"/>
</dbReference>
<dbReference type="PROSITE" id="PS00189">
    <property type="entry name" value="LIPOYL"/>
    <property type="match status" value="1"/>
</dbReference>
<proteinExistence type="inferred from homology"/>
<dbReference type="InterPro" id="IPR003016">
    <property type="entry name" value="2-oxoA_DH_lipoyl-BS"/>
</dbReference>
<dbReference type="InterPro" id="IPR004167">
    <property type="entry name" value="PSBD"/>
</dbReference>
<evidence type="ECO:0000259" key="9">
    <source>
        <dbReference type="PROSITE" id="PS51826"/>
    </source>
</evidence>
<dbReference type="InterPro" id="IPR036625">
    <property type="entry name" value="E3-bd_dom_sf"/>
</dbReference>
<feature type="region of interest" description="Disordered" evidence="7">
    <location>
        <begin position="83"/>
        <end position="143"/>
    </location>
</feature>